<dbReference type="AlphaFoldDB" id="A0A9D4KPE1"/>
<protein>
    <submittedName>
        <fullName evidence="1">Uncharacterized protein</fullName>
    </submittedName>
</protein>
<accession>A0A9D4KPE1</accession>
<reference evidence="1" key="2">
    <citation type="submission" date="2020-11" db="EMBL/GenBank/DDBJ databases">
        <authorList>
            <person name="McCartney M.A."/>
            <person name="Auch B."/>
            <person name="Kono T."/>
            <person name="Mallez S."/>
            <person name="Becker A."/>
            <person name="Gohl D.M."/>
            <person name="Silverstein K.A.T."/>
            <person name="Koren S."/>
            <person name="Bechman K.B."/>
            <person name="Herman A."/>
            <person name="Abrahante J.E."/>
            <person name="Garbe J."/>
        </authorList>
    </citation>
    <scope>NUCLEOTIDE SEQUENCE</scope>
    <source>
        <strain evidence="1">Duluth1</strain>
        <tissue evidence="1">Whole animal</tissue>
    </source>
</reference>
<keyword evidence="2" id="KW-1185">Reference proteome</keyword>
<reference evidence="1" key="1">
    <citation type="journal article" date="2019" name="bioRxiv">
        <title>The Genome of the Zebra Mussel, Dreissena polymorpha: A Resource for Invasive Species Research.</title>
        <authorList>
            <person name="McCartney M.A."/>
            <person name="Auch B."/>
            <person name="Kono T."/>
            <person name="Mallez S."/>
            <person name="Zhang Y."/>
            <person name="Obille A."/>
            <person name="Becker A."/>
            <person name="Abrahante J.E."/>
            <person name="Garbe J."/>
            <person name="Badalamenti J.P."/>
            <person name="Herman A."/>
            <person name="Mangelson H."/>
            <person name="Liachko I."/>
            <person name="Sullivan S."/>
            <person name="Sone E.D."/>
            <person name="Koren S."/>
            <person name="Silverstein K.A.T."/>
            <person name="Beckman K.B."/>
            <person name="Gohl D.M."/>
        </authorList>
    </citation>
    <scope>NUCLEOTIDE SEQUENCE</scope>
    <source>
        <strain evidence="1">Duluth1</strain>
        <tissue evidence="1">Whole animal</tissue>
    </source>
</reference>
<name>A0A9D4KPE1_DREPO</name>
<evidence type="ECO:0000313" key="2">
    <source>
        <dbReference type="Proteomes" id="UP000828390"/>
    </source>
</evidence>
<sequence>MINLSSDNRLKNILTKVNNYSHRLKANKRASKAQSRSPEIQRLQPQDIIRTNVLTKFYEEVLTRINSLTPGGHIVNKKNALPNNGHVFQPTRTIFELIKDIMKTNLLTKKNALPHCGHVFQSTGTIFKLVQHIRTNDLTKFQ</sequence>
<dbReference type="Proteomes" id="UP000828390">
    <property type="component" value="Unassembled WGS sequence"/>
</dbReference>
<comment type="caution">
    <text evidence="1">The sequence shown here is derived from an EMBL/GenBank/DDBJ whole genome shotgun (WGS) entry which is preliminary data.</text>
</comment>
<organism evidence="1 2">
    <name type="scientific">Dreissena polymorpha</name>
    <name type="common">Zebra mussel</name>
    <name type="synonym">Mytilus polymorpha</name>
    <dbReference type="NCBI Taxonomy" id="45954"/>
    <lineage>
        <taxon>Eukaryota</taxon>
        <taxon>Metazoa</taxon>
        <taxon>Spiralia</taxon>
        <taxon>Lophotrochozoa</taxon>
        <taxon>Mollusca</taxon>
        <taxon>Bivalvia</taxon>
        <taxon>Autobranchia</taxon>
        <taxon>Heteroconchia</taxon>
        <taxon>Euheterodonta</taxon>
        <taxon>Imparidentia</taxon>
        <taxon>Neoheterodontei</taxon>
        <taxon>Myida</taxon>
        <taxon>Dreissenoidea</taxon>
        <taxon>Dreissenidae</taxon>
        <taxon>Dreissena</taxon>
    </lineage>
</organism>
<proteinExistence type="predicted"/>
<gene>
    <name evidence="1" type="ORF">DPMN_116761</name>
</gene>
<dbReference type="EMBL" id="JAIWYP010000004">
    <property type="protein sequence ID" value="KAH3843249.1"/>
    <property type="molecule type" value="Genomic_DNA"/>
</dbReference>
<evidence type="ECO:0000313" key="1">
    <source>
        <dbReference type="EMBL" id="KAH3843249.1"/>
    </source>
</evidence>